<dbReference type="GO" id="GO:0005506">
    <property type="term" value="F:iron ion binding"/>
    <property type="evidence" value="ECO:0007669"/>
    <property type="project" value="InterPro"/>
</dbReference>
<evidence type="ECO:0000256" key="5">
    <source>
        <dbReference type="SAM" id="Phobius"/>
    </source>
</evidence>
<dbReference type="InterPro" id="IPR050307">
    <property type="entry name" value="Sterol_Desaturase_Related"/>
</dbReference>
<evidence type="ECO:0000313" key="8">
    <source>
        <dbReference type="Proteomes" id="UP000242188"/>
    </source>
</evidence>
<keyword evidence="8" id="KW-1185">Reference proteome</keyword>
<gene>
    <name evidence="7" type="ORF">KP79_PYT13758</name>
</gene>
<dbReference type="PANTHER" id="PTHR11863">
    <property type="entry name" value="STEROL DESATURASE"/>
    <property type="match status" value="1"/>
</dbReference>
<dbReference type="STRING" id="6573.A0A210R628"/>
<dbReference type="Proteomes" id="UP000242188">
    <property type="component" value="Unassembled WGS sequence"/>
</dbReference>
<feature type="transmembrane region" description="Helical" evidence="5">
    <location>
        <begin position="75"/>
        <end position="95"/>
    </location>
</feature>
<evidence type="ECO:0000256" key="2">
    <source>
        <dbReference type="ARBA" id="ARBA00022692"/>
    </source>
</evidence>
<dbReference type="GO" id="GO:0016020">
    <property type="term" value="C:membrane"/>
    <property type="evidence" value="ECO:0007669"/>
    <property type="project" value="UniProtKB-SubCell"/>
</dbReference>
<evidence type="ECO:0000256" key="4">
    <source>
        <dbReference type="ARBA" id="ARBA00023136"/>
    </source>
</evidence>
<comment type="subcellular location">
    <subcellularLocation>
        <location evidence="1">Membrane</location>
    </subcellularLocation>
</comment>
<evidence type="ECO:0000256" key="1">
    <source>
        <dbReference type="ARBA" id="ARBA00004370"/>
    </source>
</evidence>
<comment type="caution">
    <text evidence="7">The sequence shown here is derived from an EMBL/GenBank/DDBJ whole genome shotgun (WGS) entry which is preliminary data.</text>
</comment>
<evidence type="ECO:0000313" key="7">
    <source>
        <dbReference type="EMBL" id="OWF56509.1"/>
    </source>
</evidence>
<proteinExistence type="predicted"/>
<feature type="domain" description="Fatty acid hydroxylase" evidence="6">
    <location>
        <begin position="119"/>
        <end position="243"/>
    </location>
</feature>
<keyword evidence="4 5" id="KW-0472">Membrane</keyword>
<feature type="transmembrane region" description="Helical" evidence="5">
    <location>
        <begin position="20"/>
        <end position="44"/>
    </location>
</feature>
<reference evidence="7 8" key="1">
    <citation type="journal article" date="2017" name="Nat. Ecol. Evol.">
        <title>Scallop genome provides insights into evolution of bilaterian karyotype and development.</title>
        <authorList>
            <person name="Wang S."/>
            <person name="Zhang J."/>
            <person name="Jiao W."/>
            <person name="Li J."/>
            <person name="Xun X."/>
            <person name="Sun Y."/>
            <person name="Guo X."/>
            <person name="Huan P."/>
            <person name="Dong B."/>
            <person name="Zhang L."/>
            <person name="Hu X."/>
            <person name="Sun X."/>
            <person name="Wang J."/>
            <person name="Zhao C."/>
            <person name="Wang Y."/>
            <person name="Wang D."/>
            <person name="Huang X."/>
            <person name="Wang R."/>
            <person name="Lv J."/>
            <person name="Li Y."/>
            <person name="Zhang Z."/>
            <person name="Liu B."/>
            <person name="Lu W."/>
            <person name="Hui Y."/>
            <person name="Liang J."/>
            <person name="Zhou Z."/>
            <person name="Hou R."/>
            <person name="Li X."/>
            <person name="Liu Y."/>
            <person name="Li H."/>
            <person name="Ning X."/>
            <person name="Lin Y."/>
            <person name="Zhao L."/>
            <person name="Xing Q."/>
            <person name="Dou J."/>
            <person name="Li Y."/>
            <person name="Mao J."/>
            <person name="Guo H."/>
            <person name="Dou H."/>
            <person name="Li T."/>
            <person name="Mu C."/>
            <person name="Jiang W."/>
            <person name="Fu Q."/>
            <person name="Fu X."/>
            <person name="Miao Y."/>
            <person name="Liu J."/>
            <person name="Yu Q."/>
            <person name="Li R."/>
            <person name="Liao H."/>
            <person name="Li X."/>
            <person name="Kong Y."/>
            <person name="Jiang Z."/>
            <person name="Chourrout D."/>
            <person name="Li R."/>
            <person name="Bao Z."/>
        </authorList>
    </citation>
    <scope>NUCLEOTIDE SEQUENCE [LARGE SCALE GENOMIC DNA]</scope>
    <source>
        <strain evidence="7 8">PY_sf001</strain>
    </source>
</reference>
<keyword evidence="3 5" id="KW-1133">Transmembrane helix</keyword>
<dbReference type="InterPro" id="IPR006694">
    <property type="entry name" value="Fatty_acid_hydroxylase"/>
</dbReference>
<dbReference type="EMBL" id="NEDP02000186">
    <property type="protein sequence ID" value="OWF56509.1"/>
    <property type="molecule type" value="Genomic_DNA"/>
</dbReference>
<dbReference type="GO" id="GO:0008610">
    <property type="term" value="P:lipid biosynthetic process"/>
    <property type="evidence" value="ECO:0007669"/>
    <property type="project" value="InterPro"/>
</dbReference>
<dbReference type="GO" id="GO:0016491">
    <property type="term" value="F:oxidoreductase activity"/>
    <property type="evidence" value="ECO:0007669"/>
    <property type="project" value="InterPro"/>
</dbReference>
<evidence type="ECO:0000259" key="6">
    <source>
        <dbReference type="Pfam" id="PF04116"/>
    </source>
</evidence>
<accession>A0A210R628</accession>
<name>A0A210R628_MIZYE</name>
<protein>
    <submittedName>
        <fullName evidence="7">Fatty acid hydroxylase domain-containing protein 2</fullName>
    </submittedName>
</protein>
<organism evidence="7 8">
    <name type="scientific">Mizuhopecten yessoensis</name>
    <name type="common">Japanese scallop</name>
    <name type="synonym">Patinopecten yessoensis</name>
    <dbReference type="NCBI Taxonomy" id="6573"/>
    <lineage>
        <taxon>Eukaryota</taxon>
        <taxon>Metazoa</taxon>
        <taxon>Spiralia</taxon>
        <taxon>Lophotrochozoa</taxon>
        <taxon>Mollusca</taxon>
        <taxon>Bivalvia</taxon>
        <taxon>Autobranchia</taxon>
        <taxon>Pteriomorphia</taxon>
        <taxon>Pectinida</taxon>
        <taxon>Pectinoidea</taxon>
        <taxon>Pectinidae</taxon>
        <taxon>Mizuhopecten</taxon>
    </lineage>
</organism>
<dbReference type="OrthoDB" id="408954at2759"/>
<dbReference type="AlphaFoldDB" id="A0A210R628"/>
<keyword evidence="2 5" id="KW-0812">Transmembrane</keyword>
<evidence type="ECO:0000256" key="3">
    <source>
        <dbReference type="ARBA" id="ARBA00022989"/>
    </source>
</evidence>
<feature type="transmembrane region" description="Helical" evidence="5">
    <location>
        <begin position="177"/>
        <end position="204"/>
    </location>
</feature>
<dbReference type="Pfam" id="PF04116">
    <property type="entry name" value="FA_hydroxylase"/>
    <property type="match status" value="1"/>
</dbReference>
<sequence>MLTDKMADISGLVDFFKSEWFRNTTVLSTTLAVAYFGTGLLFLIPDLTGKPIWMLKYKTQPPQNFKVTGDDVKKVIQQLTFNSLAIHLPFMFLYYHLQVWRGCDQSFKVPAPLHFLRDVALCILIEEIAFYYAHRILHSSFMYKRYHKVHHEFTAPFGLVSAYSHPVEFIFSNLGTIMTGPLVVGCDVVTTSVVFFLSVAVTVIHHSGYHLPLLPSPEFHDYHHLKFTGNYGVLGVLDWLHGTDKQFRKSKQSRRHKVIFFARETTG</sequence>